<sequence length="114" mass="12932">MGTGRLASFFYRNHGCLDNFGHSIHLWLYMPLVVMRFLVNYRLFSPTLIFHRYLVRLVCSTDQIDVRVHVQVIVQVPHIQTLPLPLSMELCKSKSASSSADNLPNTGPFLGSLS</sequence>
<dbReference type="Proteomes" id="UP000182444">
    <property type="component" value="Chromosome 1C"/>
</dbReference>
<reference evidence="2 3" key="1">
    <citation type="journal article" date="2016" name="PLoS ONE">
        <title>Sequence Assembly of Yarrowia lipolytica Strain W29/CLIB89 Shows Transposable Element Diversity.</title>
        <authorList>
            <person name="Magnan C."/>
            <person name="Yu J."/>
            <person name="Chang I."/>
            <person name="Jahn E."/>
            <person name="Kanomata Y."/>
            <person name="Wu J."/>
            <person name="Zeller M."/>
            <person name="Oakes M."/>
            <person name="Baldi P."/>
            <person name="Sandmeyer S."/>
        </authorList>
    </citation>
    <scope>NUCLEOTIDE SEQUENCE [LARGE SCALE GENOMIC DNA]</scope>
    <source>
        <strain evidence="3">CLIB89(W29)</strain>
    </source>
</reference>
<dbReference type="GeneID" id="94583023"/>
<dbReference type="AlphaFoldDB" id="A0A1D8NB64"/>
<name>A0A1D8NB64_YARLL</name>
<dbReference type="RefSeq" id="XP_068138492.1">
    <property type="nucleotide sequence ID" value="XM_068282391.1"/>
</dbReference>
<proteinExistence type="predicted"/>
<evidence type="ECO:0000256" key="1">
    <source>
        <dbReference type="SAM" id="MobiDB-lite"/>
    </source>
</evidence>
<protein>
    <submittedName>
        <fullName evidence="2">Uncharacterized protein</fullName>
    </submittedName>
</protein>
<dbReference type="VEuPathDB" id="FungiDB:YALI1_C19976g"/>
<evidence type="ECO:0000313" key="2">
    <source>
        <dbReference type="EMBL" id="AOW02860.1"/>
    </source>
</evidence>
<feature type="compositionally biased region" description="Polar residues" evidence="1">
    <location>
        <begin position="95"/>
        <end position="105"/>
    </location>
</feature>
<dbReference type="VEuPathDB" id="FungiDB:YALI0_C14234g"/>
<dbReference type="EMBL" id="CP017555">
    <property type="protein sequence ID" value="AOW02860.1"/>
    <property type="molecule type" value="Genomic_DNA"/>
</dbReference>
<feature type="region of interest" description="Disordered" evidence="1">
    <location>
        <begin position="95"/>
        <end position="114"/>
    </location>
</feature>
<gene>
    <name evidence="2" type="ORF">YALI1_C19976g</name>
</gene>
<accession>A0A1D8NB64</accession>
<organism evidence="2 3">
    <name type="scientific">Yarrowia lipolytica</name>
    <name type="common">Candida lipolytica</name>
    <dbReference type="NCBI Taxonomy" id="4952"/>
    <lineage>
        <taxon>Eukaryota</taxon>
        <taxon>Fungi</taxon>
        <taxon>Dikarya</taxon>
        <taxon>Ascomycota</taxon>
        <taxon>Saccharomycotina</taxon>
        <taxon>Dipodascomycetes</taxon>
        <taxon>Dipodascales</taxon>
        <taxon>Dipodascales incertae sedis</taxon>
        <taxon>Yarrowia</taxon>
    </lineage>
</organism>
<evidence type="ECO:0000313" key="3">
    <source>
        <dbReference type="Proteomes" id="UP000182444"/>
    </source>
</evidence>